<dbReference type="Proteomes" id="UP000277537">
    <property type="component" value="Unassembled WGS sequence"/>
</dbReference>
<evidence type="ECO:0000313" key="1">
    <source>
        <dbReference type="EMBL" id="RSE27638.1"/>
    </source>
</evidence>
<comment type="caution">
    <text evidence="1">The sequence shown here is derived from an EMBL/GenBank/DDBJ whole genome shotgun (WGS) entry which is preliminary data.</text>
</comment>
<protein>
    <submittedName>
        <fullName evidence="1">Uncharacterized protein</fullName>
    </submittedName>
</protein>
<dbReference type="RefSeq" id="WP_125273168.1">
    <property type="nucleotide sequence ID" value="NZ_RHXE01000001.1"/>
</dbReference>
<dbReference type="AlphaFoldDB" id="A0A3R9F7Q5"/>
<reference evidence="1 2" key="1">
    <citation type="submission" date="2018-10" db="EMBL/GenBank/DDBJ databases">
        <title>Transmission dynamics of multidrug resistant bacteria on intensive care unit surfaces.</title>
        <authorList>
            <person name="D'Souza A.W."/>
            <person name="Potter R.F."/>
            <person name="Wallace M."/>
            <person name="Shupe A."/>
            <person name="Patel S."/>
            <person name="Sun S."/>
            <person name="Gul D."/>
            <person name="Kwon J.H."/>
            <person name="Andleeb S."/>
            <person name="Burnham C.-A.D."/>
            <person name="Dantas G."/>
        </authorList>
    </citation>
    <scope>NUCLEOTIDE SEQUENCE [LARGE SCALE GENOMIC DNA]</scope>
    <source>
        <strain evidence="1 2">AJ_385</strain>
    </source>
</reference>
<gene>
    <name evidence="1" type="ORF">EGT73_01095</name>
</gene>
<accession>A0A3R9F7Q5</accession>
<sequence>MKPEETVYFVIALRLATDHDAESDFIFGGDHFLIEAVERCSMLEFDSATKKIKKAFPLHKVMITYQPLFEAFGMLTRLQDLESEMAETGGIAHANSNPSRLRAAFDWEQKHNATIQKGSC</sequence>
<dbReference type="EMBL" id="RHXE01000001">
    <property type="protein sequence ID" value="RSE27638.1"/>
    <property type="molecule type" value="Genomic_DNA"/>
</dbReference>
<name>A0A3R9F7Q5_ACIJO</name>
<evidence type="ECO:0000313" key="2">
    <source>
        <dbReference type="Proteomes" id="UP000277537"/>
    </source>
</evidence>
<proteinExistence type="predicted"/>
<organism evidence="1 2">
    <name type="scientific">Acinetobacter johnsonii</name>
    <dbReference type="NCBI Taxonomy" id="40214"/>
    <lineage>
        <taxon>Bacteria</taxon>
        <taxon>Pseudomonadati</taxon>
        <taxon>Pseudomonadota</taxon>
        <taxon>Gammaproteobacteria</taxon>
        <taxon>Moraxellales</taxon>
        <taxon>Moraxellaceae</taxon>
        <taxon>Acinetobacter</taxon>
    </lineage>
</organism>